<dbReference type="Gene3D" id="3.40.50.1820">
    <property type="entry name" value="alpha/beta hydrolase"/>
    <property type="match status" value="1"/>
</dbReference>
<dbReference type="Proteomes" id="UP001204445">
    <property type="component" value="Unassembled WGS sequence"/>
</dbReference>
<organism evidence="1 2">
    <name type="scientific">Methylohalomonas lacus</name>
    <dbReference type="NCBI Taxonomy" id="398773"/>
    <lineage>
        <taxon>Bacteria</taxon>
        <taxon>Pseudomonadati</taxon>
        <taxon>Pseudomonadota</taxon>
        <taxon>Gammaproteobacteria</taxon>
        <taxon>Methylohalomonadales</taxon>
        <taxon>Methylohalomonadaceae</taxon>
        <taxon>Methylohalomonas</taxon>
    </lineage>
</organism>
<dbReference type="EMBL" id="JANUCT010000021">
    <property type="protein sequence ID" value="MCS3904396.1"/>
    <property type="molecule type" value="Genomic_DNA"/>
</dbReference>
<sequence length="226" mass="25720">MKMHNPILIIPALSGTLGLSRKLRQVLPDRSPTESIELAESTKELGLLRAPTLKSLSNWIQNEFPKKTLQPNQVLISSCAGSILATELAFSLKNQGLEPNKLVLIDPPVNLPFMRHKQLPRLFISMIHRYAYDSLRIYKSRNWLTRCEPSFRYRMLLKLRATTFLCTSSPCPTEIILSSARAHLMERGVFSYAFRNANYHIIDCKHSELFSGEKLTRIGAIINNVV</sequence>
<protein>
    <submittedName>
        <fullName evidence="1">Surfactin synthase thioesterase subunit</fullName>
    </submittedName>
</protein>
<name>A0AAE3HNA4_9GAMM</name>
<evidence type="ECO:0000313" key="2">
    <source>
        <dbReference type="Proteomes" id="UP001204445"/>
    </source>
</evidence>
<accession>A0AAE3HNA4</accession>
<gene>
    <name evidence="1" type="ORF">J2T55_002432</name>
</gene>
<comment type="caution">
    <text evidence="1">The sequence shown here is derived from an EMBL/GenBank/DDBJ whole genome shotgun (WGS) entry which is preliminary data.</text>
</comment>
<proteinExistence type="predicted"/>
<evidence type="ECO:0000313" key="1">
    <source>
        <dbReference type="EMBL" id="MCS3904396.1"/>
    </source>
</evidence>
<keyword evidence="2" id="KW-1185">Reference proteome</keyword>
<dbReference type="AlphaFoldDB" id="A0AAE3HNA4"/>
<reference evidence="1" key="1">
    <citation type="submission" date="2022-08" db="EMBL/GenBank/DDBJ databases">
        <title>Genomic Encyclopedia of Type Strains, Phase III (KMG-III): the genomes of soil and plant-associated and newly described type strains.</title>
        <authorList>
            <person name="Whitman W."/>
        </authorList>
    </citation>
    <scope>NUCLEOTIDE SEQUENCE</scope>
    <source>
        <strain evidence="1">HMT 1</strain>
    </source>
</reference>
<dbReference type="SUPFAM" id="SSF53474">
    <property type="entry name" value="alpha/beta-Hydrolases"/>
    <property type="match status" value="1"/>
</dbReference>
<dbReference type="InterPro" id="IPR029058">
    <property type="entry name" value="AB_hydrolase_fold"/>
</dbReference>